<dbReference type="AlphaFoldDB" id="A0A1H5UXQ8"/>
<gene>
    <name evidence="1" type="ORF">SAMN05421819_1231</name>
</gene>
<dbReference type="InterPro" id="IPR014710">
    <property type="entry name" value="RmlC-like_jellyroll"/>
</dbReference>
<dbReference type="EMBL" id="FNVA01000001">
    <property type="protein sequence ID" value="SEF79231.1"/>
    <property type="molecule type" value="Genomic_DNA"/>
</dbReference>
<evidence type="ECO:0000313" key="2">
    <source>
        <dbReference type="Proteomes" id="UP000236728"/>
    </source>
</evidence>
<dbReference type="Gene3D" id="2.60.120.10">
    <property type="entry name" value="Jelly Rolls"/>
    <property type="match status" value="1"/>
</dbReference>
<reference evidence="1 2" key="1">
    <citation type="submission" date="2016-10" db="EMBL/GenBank/DDBJ databases">
        <authorList>
            <person name="de Groot N.N."/>
        </authorList>
    </citation>
    <scope>NUCLEOTIDE SEQUENCE [LARGE SCALE GENOMIC DNA]</scope>
    <source>
        <strain evidence="1 2">DSM 22489</strain>
    </source>
</reference>
<sequence>MSAGAILVAWVGATAQLPIEKLPSEHLKFESDVLSVLEPTMPSGTSQPEHVHAHDSASVCFSGSNMRTRNHKADWSDIVKPCSLGDIVVAEFAGAPVIHAVENVGAGIFHTVMVENMRNSGWSTDPPSSSPATVLAKESRAFLIYAVTLSAATRETEQVHNKPTVVILVSGHVTVGKKPLRKPGQWILASAGAPCSISTQTEAKLIEIEVR</sequence>
<organism evidence="1 2">
    <name type="scientific">Bryocella elongata</name>
    <dbReference type="NCBI Taxonomy" id="863522"/>
    <lineage>
        <taxon>Bacteria</taxon>
        <taxon>Pseudomonadati</taxon>
        <taxon>Acidobacteriota</taxon>
        <taxon>Terriglobia</taxon>
        <taxon>Terriglobales</taxon>
        <taxon>Acidobacteriaceae</taxon>
        <taxon>Bryocella</taxon>
    </lineage>
</organism>
<accession>A0A1H5UXQ8</accession>
<protein>
    <submittedName>
        <fullName evidence="1">Uncharacterized protein</fullName>
    </submittedName>
</protein>
<dbReference type="InterPro" id="IPR011051">
    <property type="entry name" value="RmlC_Cupin_sf"/>
</dbReference>
<name>A0A1H5UXQ8_9BACT</name>
<dbReference type="Proteomes" id="UP000236728">
    <property type="component" value="Unassembled WGS sequence"/>
</dbReference>
<evidence type="ECO:0000313" key="1">
    <source>
        <dbReference type="EMBL" id="SEF79231.1"/>
    </source>
</evidence>
<proteinExistence type="predicted"/>
<dbReference type="SUPFAM" id="SSF51182">
    <property type="entry name" value="RmlC-like cupins"/>
    <property type="match status" value="1"/>
</dbReference>
<keyword evidence="2" id="KW-1185">Reference proteome</keyword>